<feature type="region of interest" description="Disordered" evidence="2">
    <location>
        <begin position="622"/>
        <end position="644"/>
    </location>
</feature>
<protein>
    <recommendedName>
        <fullName evidence="4">C2H2-type domain-containing protein</fullName>
    </recommendedName>
</protein>
<comment type="caution">
    <text evidence="5">The sequence shown here is derived from an EMBL/GenBank/DDBJ whole genome shotgun (WGS) entry which is preliminary data.</text>
</comment>
<evidence type="ECO:0000313" key="6">
    <source>
        <dbReference type="Proteomes" id="UP000298493"/>
    </source>
</evidence>
<feature type="domain" description="C2H2-type" evidence="4">
    <location>
        <begin position="981"/>
        <end position="1005"/>
    </location>
</feature>
<keyword evidence="3" id="KW-0812">Transmembrane</keyword>
<dbReference type="PANTHER" id="PTHR35859">
    <property type="entry name" value="NONSELECTIVE CATION CHANNEL PROTEIN"/>
    <property type="match status" value="1"/>
</dbReference>
<keyword evidence="1" id="KW-0479">Metal-binding</keyword>
<dbReference type="PROSITE" id="PS50157">
    <property type="entry name" value="ZINC_FINGER_C2H2_2"/>
    <property type="match status" value="2"/>
</dbReference>
<gene>
    <name evidence="5" type="ORF">E6O75_ATG03565</name>
</gene>
<dbReference type="EMBL" id="SNSC02000003">
    <property type="protein sequence ID" value="TID25702.1"/>
    <property type="molecule type" value="Genomic_DNA"/>
</dbReference>
<sequence length="1032" mass="115786">MASMVWNEEAPPEVPHIGEHDSFPDLLRKLSLYFVDLIHSPHSFEDFRMVTHGKPLWPLINYLSDCVHNQTILHALLALKSHFAALDPDDDRGLDLTRGYACEYVAWRFVTHLSGREAIDFLLFELPPAAFSAPPNDDVEASHQFSREAATESSALLNHSEHPYPQGTGLEDTPVNADNDARGAKAEEENDEFASSFQNLNALEIAAVSDAKKFLSQRVVQRIIESIWRGEIIFWETLGVDSVKDAKVYNKKKADPFSRLRVPLYNKVFEAIFFLSFLALYYAVLVPIQRSGNNRPRRPGVPPLSADGVLHSTESERLHSFRSITTNEVLLYIWILSFAYDEFGDFMDAGQAFYSTDFWSIWDIGIVLIGVIFFVTRMVGLAKGSDDIIGIAFDILALEALFLVPRSHVYEKWCVHRDPASLWAATDTAQTKDFVKFLSLVTILYLGFLTTFTLLARDNFTLREMSWILVKVFFGSSYLGFDVAQDISPVLVNLRLPDKHPSYYIPHIVTIELFDEDPRQCTNRISVHNLLPLLLRPLRLCIPPEQLRRTRILLLKITHSPFVAAIWVYEGIQERLYNQHRPRGSGISSLGGPASSASLKRASYLKSQSYYTPRTLVASQASLPRAAHASRSSASLNQRPPTRNSNDALEAMVLKLTCQVEELTAMVAGQQEEHAKTGPVEHGMHCNYSNQPGSPLFFAPATPSSPQNLGWSSPGQVYGSSASQTILYDQGSAQYNNFGANWVQYQHSIHPHHLGVDPTMTTPIIDLPGQDLHIQMRGPNMLGPQESDLMASNQQTPPVAFQTGLGQYSHNESAPSSHFMPRYQSSWPNAAVYIPQSPLSQSASPSRSWTEPSARMAAAVCSSSEERNQKFSSSGCFSMSSPTADILTVAIRRRQRKDKSLRQHKCETPGCHKDFDRSYNAKKHQETVHGNPERKQKCPLNGCESSFRGFLRKHDMDRHVITKHREYALKHEDEHGKVVDYICDGCGRAATRMDTLKRHKQNACHGRNAVKIGKTSSTGKAQRARASYQSTL</sequence>
<organism evidence="5 6">
    <name type="scientific">Venturia nashicola</name>
    <dbReference type="NCBI Taxonomy" id="86259"/>
    <lineage>
        <taxon>Eukaryota</taxon>
        <taxon>Fungi</taxon>
        <taxon>Dikarya</taxon>
        <taxon>Ascomycota</taxon>
        <taxon>Pezizomycotina</taxon>
        <taxon>Dothideomycetes</taxon>
        <taxon>Pleosporomycetidae</taxon>
        <taxon>Venturiales</taxon>
        <taxon>Venturiaceae</taxon>
        <taxon>Venturia</taxon>
    </lineage>
</organism>
<dbReference type="InterPro" id="IPR052971">
    <property type="entry name" value="TRP_calcium_channel"/>
</dbReference>
<evidence type="ECO:0000259" key="4">
    <source>
        <dbReference type="PROSITE" id="PS50157"/>
    </source>
</evidence>
<dbReference type="AlphaFoldDB" id="A0A4Z1PRL8"/>
<evidence type="ECO:0000256" key="2">
    <source>
        <dbReference type="SAM" id="MobiDB-lite"/>
    </source>
</evidence>
<feature type="transmembrane region" description="Helical" evidence="3">
    <location>
        <begin position="268"/>
        <end position="288"/>
    </location>
</feature>
<feature type="transmembrane region" description="Helical" evidence="3">
    <location>
        <begin position="437"/>
        <end position="456"/>
    </location>
</feature>
<keyword evidence="3" id="KW-0472">Membrane</keyword>
<feature type="transmembrane region" description="Helical" evidence="3">
    <location>
        <begin position="359"/>
        <end position="376"/>
    </location>
</feature>
<feature type="transmembrane region" description="Helical" evidence="3">
    <location>
        <begin position="321"/>
        <end position="339"/>
    </location>
</feature>
<dbReference type="InterPro" id="IPR013087">
    <property type="entry name" value="Znf_C2H2_type"/>
</dbReference>
<dbReference type="InterPro" id="IPR056336">
    <property type="entry name" value="YVC1_C"/>
</dbReference>
<keyword evidence="1" id="KW-0862">Zinc</keyword>
<dbReference type="Proteomes" id="UP000298493">
    <property type="component" value="Unassembled WGS sequence"/>
</dbReference>
<dbReference type="PANTHER" id="PTHR35859:SF5">
    <property type="entry name" value="ION TRANSPORT DOMAIN-CONTAINING PROTEIN"/>
    <property type="match status" value="1"/>
</dbReference>
<dbReference type="Pfam" id="PF23317">
    <property type="entry name" value="YVC1_C"/>
    <property type="match status" value="1"/>
</dbReference>
<feature type="region of interest" description="Disordered" evidence="2">
    <location>
        <begin position="159"/>
        <end position="188"/>
    </location>
</feature>
<keyword evidence="1" id="KW-0863">Zinc-finger</keyword>
<dbReference type="GO" id="GO:0008270">
    <property type="term" value="F:zinc ion binding"/>
    <property type="evidence" value="ECO:0007669"/>
    <property type="project" value="UniProtKB-KW"/>
</dbReference>
<evidence type="ECO:0000313" key="5">
    <source>
        <dbReference type="EMBL" id="TID25702.1"/>
    </source>
</evidence>
<dbReference type="SMART" id="SM00355">
    <property type="entry name" value="ZnF_C2H2"/>
    <property type="match status" value="3"/>
</dbReference>
<dbReference type="PROSITE" id="PS00028">
    <property type="entry name" value="ZINC_FINGER_C2H2_1"/>
    <property type="match status" value="1"/>
</dbReference>
<dbReference type="Gene3D" id="3.30.160.60">
    <property type="entry name" value="Classic Zinc Finger"/>
    <property type="match status" value="1"/>
</dbReference>
<feature type="domain" description="C2H2-type" evidence="4">
    <location>
        <begin position="904"/>
        <end position="934"/>
    </location>
</feature>
<dbReference type="STRING" id="86259.A0A4Z1PRL8"/>
<evidence type="ECO:0000256" key="1">
    <source>
        <dbReference type="PROSITE-ProRule" id="PRU00042"/>
    </source>
</evidence>
<keyword evidence="3" id="KW-1133">Transmembrane helix</keyword>
<keyword evidence="6" id="KW-1185">Reference proteome</keyword>
<feature type="region of interest" description="Disordered" evidence="2">
    <location>
        <begin position="1007"/>
        <end position="1032"/>
    </location>
</feature>
<reference evidence="5 6" key="1">
    <citation type="submission" date="2019-04" db="EMBL/GenBank/DDBJ databases">
        <title>High contiguity whole genome sequence and gene annotation resource for two Venturia nashicola isolates.</title>
        <authorList>
            <person name="Prokchorchik M."/>
            <person name="Won K."/>
            <person name="Lee Y."/>
            <person name="Choi E.D."/>
            <person name="Segonzac C."/>
            <person name="Sohn K.H."/>
        </authorList>
    </citation>
    <scope>NUCLEOTIDE SEQUENCE [LARGE SCALE GENOMIC DNA]</scope>
    <source>
        <strain evidence="5 6">PRI2</strain>
    </source>
</reference>
<accession>A0A4Z1PRL8</accession>
<proteinExistence type="predicted"/>
<evidence type="ECO:0000256" key="3">
    <source>
        <dbReference type="SAM" id="Phobius"/>
    </source>
</evidence>
<name>A0A4Z1PRL8_9PEZI</name>
<feature type="compositionally biased region" description="Low complexity" evidence="2">
    <location>
        <begin position="622"/>
        <end position="636"/>
    </location>
</feature>